<evidence type="ECO:0000256" key="1">
    <source>
        <dbReference type="SAM" id="MobiDB-lite"/>
    </source>
</evidence>
<evidence type="ECO:0000313" key="3">
    <source>
        <dbReference type="EMBL" id="TXL79503.1"/>
    </source>
</evidence>
<feature type="domain" description="DUF6371" evidence="2">
    <location>
        <begin position="84"/>
        <end position="147"/>
    </location>
</feature>
<comment type="caution">
    <text evidence="3">The sequence shown here is derived from an EMBL/GenBank/DDBJ whole genome shotgun (WGS) entry which is preliminary data.</text>
</comment>
<sequence>MRASSPVADVKQHPPHHHRVAPMSARNFADLTHAGHGAPLRWWHYTDTFAIAAFRGRTGRKIIAMAVRNGAPCCWHEPPAPLPLYGAAALQARPEAPVLVVQSEAVADAARRLFPDHVCLAWAGGCAAVDKADIKPLRGRDVVLWPDDDAGGTAMVRFQVRLQGWARTTVRIAARRAWPVPWDGGEPPALPDATAHLSPEGGGAPKGRKGDVGSDSASPREEATSLTEEVSPDNEAICPGDIDLAATSPFRRCAPPSPLRGKDWIMAGPPVDWRKSRYCRGPIRCRGSPCHC</sequence>
<proteinExistence type="predicted"/>
<feature type="compositionally biased region" description="Basic and acidic residues" evidence="1">
    <location>
        <begin position="208"/>
        <end position="223"/>
    </location>
</feature>
<dbReference type="RefSeq" id="WP_147846010.1">
    <property type="nucleotide sequence ID" value="NZ_VDUZ01000005.1"/>
</dbReference>
<evidence type="ECO:0000259" key="2">
    <source>
        <dbReference type="Pfam" id="PF19898"/>
    </source>
</evidence>
<feature type="region of interest" description="Disordered" evidence="1">
    <location>
        <begin position="181"/>
        <end position="236"/>
    </location>
</feature>
<dbReference type="Proteomes" id="UP000321638">
    <property type="component" value="Unassembled WGS sequence"/>
</dbReference>
<accession>A0A5C8PSY7</accession>
<name>A0A5C8PSY7_9HYPH</name>
<keyword evidence="4" id="KW-1185">Reference proteome</keyword>
<dbReference type="EMBL" id="VDUZ01000005">
    <property type="protein sequence ID" value="TXL79503.1"/>
    <property type="molecule type" value="Genomic_DNA"/>
</dbReference>
<organism evidence="3 4">
    <name type="scientific">Vineibacter terrae</name>
    <dbReference type="NCBI Taxonomy" id="2586908"/>
    <lineage>
        <taxon>Bacteria</taxon>
        <taxon>Pseudomonadati</taxon>
        <taxon>Pseudomonadota</taxon>
        <taxon>Alphaproteobacteria</taxon>
        <taxon>Hyphomicrobiales</taxon>
        <taxon>Vineibacter</taxon>
    </lineage>
</organism>
<reference evidence="3 4" key="1">
    <citation type="submission" date="2019-06" db="EMBL/GenBank/DDBJ databases">
        <title>New taxonomy in bacterial strain CC-CFT640, isolated from vineyard.</title>
        <authorList>
            <person name="Lin S.-Y."/>
            <person name="Tsai C.-F."/>
            <person name="Young C.-C."/>
        </authorList>
    </citation>
    <scope>NUCLEOTIDE SEQUENCE [LARGE SCALE GENOMIC DNA]</scope>
    <source>
        <strain evidence="3 4">CC-CFT640</strain>
    </source>
</reference>
<dbReference type="InterPro" id="IPR045951">
    <property type="entry name" value="DUF6371"/>
</dbReference>
<protein>
    <recommendedName>
        <fullName evidence="2">DUF6371 domain-containing protein</fullName>
    </recommendedName>
</protein>
<dbReference type="AlphaFoldDB" id="A0A5C8PSY7"/>
<dbReference type="OrthoDB" id="784829at2"/>
<evidence type="ECO:0000313" key="4">
    <source>
        <dbReference type="Proteomes" id="UP000321638"/>
    </source>
</evidence>
<gene>
    <name evidence="3" type="ORF">FHP25_06040</name>
</gene>
<dbReference type="Pfam" id="PF19898">
    <property type="entry name" value="DUF6371"/>
    <property type="match status" value="1"/>
</dbReference>